<keyword evidence="4" id="KW-0349">Heme</keyword>
<evidence type="ECO:0000313" key="11">
    <source>
        <dbReference type="Proteomes" id="UP000680679"/>
    </source>
</evidence>
<dbReference type="InterPro" id="IPR009078">
    <property type="entry name" value="Ferritin-like_SF"/>
</dbReference>
<keyword evidence="5 8" id="KW-0479">Metal-binding</keyword>
<comment type="cofactor">
    <cofactor evidence="1">
        <name>heme b</name>
        <dbReference type="ChEBI" id="CHEBI:60344"/>
    </cofactor>
</comment>
<sequence>MMANPKVLGYLGRALSHELSAVQQYLTHAGLADLWGLTEVGAHFRREAAEEQEHAERLTARMLRLGAMPNGSRLRPVRTGFSLIELLEADRRLEWHAVALYRDAADYCALIGDVAGRDFFAALHDEELSHARELEDWIGRLDQTRRSNSTWRSPSP</sequence>
<dbReference type="Pfam" id="PF00210">
    <property type="entry name" value="Ferritin"/>
    <property type="match status" value="1"/>
</dbReference>
<evidence type="ECO:0000259" key="9">
    <source>
        <dbReference type="PROSITE" id="PS50905"/>
    </source>
</evidence>
<evidence type="ECO:0000256" key="1">
    <source>
        <dbReference type="ARBA" id="ARBA00001970"/>
    </source>
</evidence>
<reference evidence="10 11" key="1">
    <citation type="submission" date="2021-04" db="EMBL/GenBank/DDBJ databases">
        <title>Complete genome sequencing of Allochromatium tepidum strain NZ.</title>
        <authorList>
            <person name="Tsukatani Y."/>
            <person name="Mori H."/>
        </authorList>
    </citation>
    <scope>NUCLEOTIDE SEQUENCE [LARGE SCALE GENOMIC DNA]</scope>
    <source>
        <strain evidence="10 11">NZ</strain>
    </source>
</reference>
<dbReference type="Proteomes" id="UP000680679">
    <property type="component" value="Chromosome"/>
</dbReference>
<keyword evidence="3 8" id="KW-0409">Iron storage</keyword>
<evidence type="ECO:0000256" key="5">
    <source>
        <dbReference type="ARBA" id="ARBA00022723"/>
    </source>
</evidence>
<comment type="function">
    <text evidence="8">Iron-storage protein, whose ferroxidase center binds Fe(2+), oxidizes it using dioxygen to Fe(3+), and participates in the subsequent Fe(3+) oxide mineral core formation within the central cavity of the BFR protein shell.</text>
</comment>
<keyword evidence="11" id="KW-1185">Reference proteome</keyword>
<dbReference type="PRINTS" id="PR00601">
    <property type="entry name" value="BACFERRITIN"/>
</dbReference>
<accession>A0ABM7QPI0</accession>
<dbReference type="PROSITE" id="PS50905">
    <property type="entry name" value="FERRITIN_LIKE"/>
    <property type="match status" value="1"/>
</dbReference>
<dbReference type="EMBL" id="AP024563">
    <property type="protein sequence ID" value="BCU08032.1"/>
    <property type="molecule type" value="Genomic_DNA"/>
</dbReference>
<keyword evidence="6 8" id="KW-0408">Iron</keyword>
<evidence type="ECO:0000313" key="10">
    <source>
        <dbReference type="EMBL" id="BCU08032.1"/>
    </source>
</evidence>
<dbReference type="PANTHER" id="PTHR30295">
    <property type="entry name" value="BACTERIOFERRITIN"/>
    <property type="match status" value="1"/>
</dbReference>
<protein>
    <recommendedName>
        <fullName evidence="8">Bacterioferritin</fullName>
        <ecNumber evidence="8">1.16.3.1</ecNumber>
    </recommendedName>
</protein>
<dbReference type="Gene3D" id="1.20.1260.10">
    <property type="match status" value="1"/>
</dbReference>
<evidence type="ECO:0000256" key="8">
    <source>
        <dbReference type="PIRNR" id="PIRNR002560"/>
    </source>
</evidence>
<name>A0ABM7QPI0_9GAMM</name>
<evidence type="ECO:0000256" key="6">
    <source>
        <dbReference type="ARBA" id="ARBA00023004"/>
    </source>
</evidence>
<gene>
    <name evidence="10" type="ORF">Atep_27090</name>
</gene>
<dbReference type="InterPro" id="IPR002024">
    <property type="entry name" value="Bacterioferritin"/>
</dbReference>
<dbReference type="PANTHER" id="PTHR30295:SF0">
    <property type="entry name" value="BACTERIOFERRITIN"/>
    <property type="match status" value="1"/>
</dbReference>
<comment type="catalytic activity">
    <reaction evidence="8">
        <text>4 Fe(2+) + O2 + 4 H(+) = 4 Fe(3+) + 2 H2O</text>
        <dbReference type="Rhea" id="RHEA:11148"/>
        <dbReference type="ChEBI" id="CHEBI:15377"/>
        <dbReference type="ChEBI" id="CHEBI:15378"/>
        <dbReference type="ChEBI" id="CHEBI:15379"/>
        <dbReference type="ChEBI" id="CHEBI:29033"/>
        <dbReference type="ChEBI" id="CHEBI:29034"/>
        <dbReference type="EC" id="1.16.3.1"/>
    </reaction>
</comment>
<dbReference type="PIRSF" id="PIRSF002560">
    <property type="entry name" value="Bacterioferritin"/>
    <property type="match status" value="1"/>
</dbReference>
<comment type="catalytic activity">
    <reaction evidence="7">
        <text>Fe(2+)(in) = Fe(2+)(out)</text>
        <dbReference type="Rhea" id="RHEA:28486"/>
        <dbReference type="ChEBI" id="CHEBI:29033"/>
    </reaction>
</comment>
<dbReference type="InterPro" id="IPR008331">
    <property type="entry name" value="Ferritin_DPS_dom"/>
</dbReference>
<dbReference type="InterPro" id="IPR009040">
    <property type="entry name" value="Ferritin-like_diiron"/>
</dbReference>
<evidence type="ECO:0000256" key="3">
    <source>
        <dbReference type="ARBA" id="ARBA00022434"/>
    </source>
</evidence>
<dbReference type="SUPFAM" id="SSF47240">
    <property type="entry name" value="Ferritin-like"/>
    <property type="match status" value="1"/>
</dbReference>
<comment type="similarity">
    <text evidence="2 8">Belongs to the bacterioferritin family.</text>
</comment>
<dbReference type="InterPro" id="IPR012347">
    <property type="entry name" value="Ferritin-like"/>
</dbReference>
<evidence type="ECO:0000256" key="4">
    <source>
        <dbReference type="ARBA" id="ARBA00022617"/>
    </source>
</evidence>
<dbReference type="EC" id="1.16.3.1" evidence="8"/>
<evidence type="ECO:0000256" key="7">
    <source>
        <dbReference type="ARBA" id="ARBA00036243"/>
    </source>
</evidence>
<evidence type="ECO:0000256" key="2">
    <source>
        <dbReference type="ARBA" id="ARBA00008093"/>
    </source>
</evidence>
<feature type="domain" description="Ferritin-like diiron" evidence="9">
    <location>
        <begin position="1"/>
        <end position="145"/>
    </location>
</feature>
<proteinExistence type="inferred from homology"/>
<organism evidence="10 11">
    <name type="scientific">Allochromatium tepidum</name>
    <dbReference type="NCBI Taxonomy" id="553982"/>
    <lineage>
        <taxon>Bacteria</taxon>
        <taxon>Pseudomonadati</taxon>
        <taxon>Pseudomonadota</taxon>
        <taxon>Gammaproteobacteria</taxon>
        <taxon>Chromatiales</taxon>
        <taxon>Chromatiaceae</taxon>
        <taxon>Allochromatium</taxon>
    </lineage>
</organism>